<proteinExistence type="inferred from homology"/>
<dbReference type="InterPro" id="IPR006480">
    <property type="entry name" value="Phage_holin_4_1"/>
</dbReference>
<sequence>MNQTIFGSLAAFGASLVTYAFGGWSELLGFFLVAIAIDYVTGVAASLKEKSGLNSNIGFWGLAKKGLILLIILLGHRMDMLIGSDVVMNAAIYFYLVNELISITENYGRLGLPLPDKIRGVIAQLKNSKQD</sequence>
<dbReference type="Proteomes" id="UP000288943">
    <property type="component" value="Chromosome"/>
</dbReference>
<gene>
    <name evidence="7" type="ORF">M5X16_25205</name>
    <name evidence="8" type="ORF">PC41400_08460</name>
</gene>
<evidence type="ECO:0000256" key="5">
    <source>
        <dbReference type="ARBA" id="ARBA00023600"/>
    </source>
</evidence>
<dbReference type="Proteomes" id="UP001527202">
    <property type="component" value="Unassembled WGS sequence"/>
</dbReference>
<dbReference type="Pfam" id="PF05105">
    <property type="entry name" value="Phage_holin_4_1"/>
    <property type="match status" value="1"/>
</dbReference>
<dbReference type="EMBL" id="CP026520">
    <property type="protein sequence ID" value="QAV17690.1"/>
    <property type="molecule type" value="Genomic_DNA"/>
</dbReference>
<evidence type="ECO:0000256" key="1">
    <source>
        <dbReference type="ARBA" id="ARBA00004141"/>
    </source>
</evidence>
<reference evidence="8 9" key="1">
    <citation type="submission" date="2018-01" db="EMBL/GenBank/DDBJ databases">
        <title>The whole genome sequencing and assembly of Paenibacillus chitinolyticus KCCM 41400 strain.</title>
        <authorList>
            <person name="Kim J.-Y."/>
            <person name="Park M.-K."/>
            <person name="Lee Y.-J."/>
            <person name="Yi H."/>
            <person name="Bahn Y.-S."/>
            <person name="Kim J.F."/>
            <person name="Lee D.-W."/>
        </authorList>
    </citation>
    <scope>NUCLEOTIDE SEQUENCE [LARGE SCALE GENOMIC DNA]</scope>
    <source>
        <strain evidence="8 9">KCCM 41400</strain>
    </source>
</reference>
<evidence type="ECO:0000313" key="8">
    <source>
        <dbReference type="EMBL" id="QAV17690.1"/>
    </source>
</evidence>
<keyword evidence="2 6" id="KW-0812">Transmembrane</keyword>
<evidence type="ECO:0000256" key="6">
    <source>
        <dbReference type="SAM" id="Phobius"/>
    </source>
</evidence>
<dbReference type="GO" id="GO:0016020">
    <property type="term" value="C:membrane"/>
    <property type="evidence" value="ECO:0007669"/>
    <property type="project" value="UniProtKB-SubCell"/>
</dbReference>
<organism evidence="8 9">
    <name type="scientific">Paenibacillus chitinolyticus</name>
    <dbReference type="NCBI Taxonomy" id="79263"/>
    <lineage>
        <taxon>Bacteria</taxon>
        <taxon>Bacillati</taxon>
        <taxon>Bacillota</taxon>
        <taxon>Bacilli</taxon>
        <taxon>Bacillales</taxon>
        <taxon>Paenibacillaceae</taxon>
        <taxon>Paenibacillus</taxon>
    </lineage>
</organism>
<evidence type="ECO:0000256" key="4">
    <source>
        <dbReference type="ARBA" id="ARBA00023136"/>
    </source>
</evidence>
<dbReference type="AlphaFoldDB" id="A0A410WTM9"/>
<keyword evidence="10" id="KW-1185">Reference proteome</keyword>
<evidence type="ECO:0000313" key="7">
    <source>
        <dbReference type="EMBL" id="MCY9599060.1"/>
    </source>
</evidence>
<dbReference type="GeneID" id="95374841"/>
<dbReference type="KEGG" id="pchi:PC41400_08460"/>
<name>A0A410WTM9_9BACL</name>
<comment type="subcellular location">
    <subcellularLocation>
        <location evidence="1">Membrane</location>
        <topology evidence="1">Multi-pass membrane protein</topology>
    </subcellularLocation>
</comment>
<accession>A0A410WTM9</accession>
<dbReference type="EMBL" id="JAMDMJ010000039">
    <property type="protein sequence ID" value="MCY9599060.1"/>
    <property type="molecule type" value="Genomic_DNA"/>
</dbReference>
<evidence type="ECO:0000256" key="3">
    <source>
        <dbReference type="ARBA" id="ARBA00022989"/>
    </source>
</evidence>
<dbReference type="OrthoDB" id="88184at2"/>
<evidence type="ECO:0000313" key="10">
    <source>
        <dbReference type="Proteomes" id="UP001527202"/>
    </source>
</evidence>
<keyword evidence="3 6" id="KW-1133">Transmembrane helix</keyword>
<comment type="similarity">
    <text evidence="5">Belongs to the bacteriophage holin family. Cp-1 holin subfamily.</text>
</comment>
<dbReference type="RefSeq" id="WP_042229001.1">
    <property type="nucleotide sequence ID" value="NZ_CP026520.1"/>
</dbReference>
<reference evidence="7 10" key="2">
    <citation type="submission" date="2022-05" db="EMBL/GenBank/DDBJ databases">
        <title>Genome Sequencing of Bee-Associated Microbes.</title>
        <authorList>
            <person name="Dunlap C."/>
        </authorList>
    </citation>
    <scope>NUCLEOTIDE SEQUENCE [LARGE SCALE GENOMIC DNA]</scope>
    <source>
        <strain evidence="7 10">NRRL B-23120</strain>
    </source>
</reference>
<keyword evidence="4 6" id="KW-0472">Membrane</keyword>
<dbReference type="NCBIfam" id="TIGR01593">
    <property type="entry name" value="holin_tox_secr"/>
    <property type="match status" value="1"/>
</dbReference>
<evidence type="ECO:0000256" key="2">
    <source>
        <dbReference type="ARBA" id="ARBA00022692"/>
    </source>
</evidence>
<evidence type="ECO:0000313" key="9">
    <source>
        <dbReference type="Proteomes" id="UP000288943"/>
    </source>
</evidence>
<protein>
    <submittedName>
        <fullName evidence="7 8">Holin</fullName>
    </submittedName>
</protein>
<feature type="transmembrane region" description="Helical" evidence="6">
    <location>
        <begin position="30"/>
        <end position="47"/>
    </location>
</feature>